<evidence type="ECO:0000256" key="1">
    <source>
        <dbReference type="PROSITE-ProRule" id="PRU00409"/>
    </source>
</evidence>
<dbReference type="NCBIfam" id="TIGR04187">
    <property type="entry name" value="GRASP_SAV_5884"/>
    <property type="match status" value="1"/>
</dbReference>
<dbReference type="InterPro" id="IPR011761">
    <property type="entry name" value="ATP-grasp"/>
</dbReference>
<dbReference type="PANTHER" id="PTHR21621">
    <property type="entry name" value="RIBOSOMAL PROTEIN S6 MODIFICATION PROTEIN"/>
    <property type="match status" value="1"/>
</dbReference>
<evidence type="ECO:0000313" key="4">
    <source>
        <dbReference type="Proteomes" id="UP001268819"/>
    </source>
</evidence>
<reference evidence="3 4" key="1">
    <citation type="submission" date="2023-07" db="EMBL/GenBank/DDBJ databases">
        <title>Sequencing the genomes of 1000 actinobacteria strains.</title>
        <authorList>
            <person name="Klenk H.-P."/>
        </authorList>
    </citation>
    <scope>NUCLEOTIDE SEQUENCE [LARGE SCALE GENOMIC DNA]</scope>
    <source>
        <strain evidence="3 4">DSM 43749</strain>
    </source>
</reference>
<dbReference type="RefSeq" id="WP_310306316.1">
    <property type="nucleotide sequence ID" value="NZ_BAAAXB010000001.1"/>
</dbReference>
<accession>A0ABU1PSA5</accession>
<dbReference type="PROSITE" id="PS50975">
    <property type="entry name" value="ATP_GRASP"/>
    <property type="match status" value="1"/>
</dbReference>
<organism evidence="3 4">
    <name type="scientific">Saccharothrix longispora</name>
    <dbReference type="NCBI Taxonomy" id="33920"/>
    <lineage>
        <taxon>Bacteria</taxon>
        <taxon>Bacillati</taxon>
        <taxon>Actinomycetota</taxon>
        <taxon>Actinomycetes</taxon>
        <taxon>Pseudonocardiales</taxon>
        <taxon>Pseudonocardiaceae</taxon>
        <taxon>Saccharothrix</taxon>
    </lineage>
</organism>
<sequence>MTVLIISGDADPTTNRIVHELDKRSTPVFRCDVGWFPAGLALDAVLDGSRWRGSLGTPHRAVRLEDLRSVLFRGPTGFTFEAGLSPVELRHVRLEARLGLGGVLTSLPVLWCNHPARQADAGYKPLQLAIAAQCGFLVPATMVTNDPEAVLRFTASVPHVVSKVLGVNRIDDGAVVRIAYTRFLETSDLVDLEGVRTTAHLFQEWLEKSYEVRVVAVGSALFTVAIHAHSAASRIDWRSDYEALSYSVVDLPKEVAASIRRFLEAFGLAFAAFDFVVTTDGRWHFLEANPAGQYGWLEDVVDVPISAAVADFLAGAT</sequence>
<feature type="domain" description="ATP-grasp" evidence="2">
    <location>
        <begin position="128"/>
        <end position="314"/>
    </location>
</feature>
<evidence type="ECO:0000259" key="2">
    <source>
        <dbReference type="PROSITE" id="PS50975"/>
    </source>
</evidence>
<name>A0ABU1PSA5_9PSEU</name>
<proteinExistence type="predicted"/>
<evidence type="ECO:0000313" key="3">
    <source>
        <dbReference type="EMBL" id="MDR6593525.1"/>
    </source>
</evidence>
<dbReference type="PANTHER" id="PTHR21621:SF0">
    <property type="entry name" value="BETA-CITRYLGLUTAMATE SYNTHASE B-RELATED"/>
    <property type="match status" value="1"/>
</dbReference>
<dbReference type="InterPro" id="IPR026449">
    <property type="entry name" value="GRASP_SAV_5884"/>
</dbReference>
<gene>
    <name evidence="3" type="ORF">J2S66_001909</name>
</gene>
<keyword evidence="1" id="KW-0067">ATP-binding</keyword>
<dbReference type="EMBL" id="JAVDSG010000001">
    <property type="protein sequence ID" value="MDR6593525.1"/>
    <property type="molecule type" value="Genomic_DNA"/>
</dbReference>
<protein>
    <submittedName>
        <fullName evidence="3">ATP-grasp ribosomal peptide maturase</fullName>
    </submittedName>
</protein>
<comment type="caution">
    <text evidence="3">The sequence shown here is derived from an EMBL/GenBank/DDBJ whole genome shotgun (WGS) entry which is preliminary data.</text>
</comment>
<keyword evidence="4" id="KW-1185">Reference proteome</keyword>
<dbReference type="SUPFAM" id="SSF56059">
    <property type="entry name" value="Glutathione synthetase ATP-binding domain-like"/>
    <property type="match status" value="1"/>
</dbReference>
<dbReference type="Proteomes" id="UP001268819">
    <property type="component" value="Unassembled WGS sequence"/>
</dbReference>
<dbReference type="Gene3D" id="3.30.470.20">
    <property type="entry name" value="ATP-grasp fold, B domain"/>
    <property type="match status" value="1"/>
</dbReference>
<keyword evidence="1" id="KW-0547">Nucleotide-binding</keyword>